<organism evidence="2 3">
    <name type="scientific">Saccharothrix syringae</name>
    <name type="common">Nocardiopsis syringae</name>
    <dbReference type="NCBI Taxonomy" id="103733"/>
    <lineage>
        <taxon>Bacteria</taxon>
        <taxon>Bacillati</taxon>
        <taxon>Actinomycetota</taxon>
        <taxon>Actinomycetes</taxon>
        <taxon>Pseudonocardiales</taxon>
        <taxon>Pseudonocardiaceae</taxon>
        <taxon>Saccharothrix</taxon>
    </lineage>
</organism>
<proteinExistence type="predicted"/>
<accession>A0A5Q0GWN9</accession>
<keyword evidence="1" id="KW-0812">Transmembrane</keyword>
<feature type="transmembrane region" description="Helical" evidence="1">
    <location>
        <begin position="45"/>
        <end position="67"/>
    </location>
</feature>
<keyword evidence="3" id="KW-1185">Reference proteome</keyword>
<sequence length="253" mass="26964">MSIYLTGLLWVGGAAVVAALLAYLIRRYGDEGGRPDNNEAAGQVFTIVAGLQAVLVAFVLIALFDAVTQAGEAAYREADSLVAATWASDALSAETGDEVRRLSRAYATTVIDDEWPAMRAGADFPTATGWDQLDELRRLVAQAPADGEWQVDRKTEASDQLWEVYEARQERLDAAGGAISTVVWFVLIAGSVLSIVLALLFGGPLIRTHVVIVATLAATITLLLFATYQLQNPFGGGADVSPDAFEAAIERFG</sequence>
<gene>
    <name evidence="2" type="ORF">EKG83_10985</name>
</gene>
<evidence type="ECO:0000313" key="2">
    <source>
        <dbReference type="EMBL" id="QFZ17934.1"/>
    </source>
</evidence>
<dbReference type="Proteomes" id="UP000325787">
    <property type="component" value="Chromosome"/>
</dbReference>
<dbReference type="RefSeq" id="WP_033434499.1">
    <property type="nucleotide sequence ID" value="NZ_CP034550.1"/>
</dbReference>
<feature type="transmembrane region" description="Helical" evidence="1">
    <location>
        <begin position="206"/>
        <end position="226"/>
    </location>
</feature>
<dbReference type="AlphaFoldDB" id="A0A5Q0GWN9"/>
<evidence type="ECO:0000313" key="3">
    <source>
        <dbReference type="Proteomes" id="UP000325787"/>
    </source>
</evidence>
<dbReference type="EMBL" id="CP034550">
    <property type="protein sequence ID" value="QFZ17934.1"/>
    <property type="molecule type" value="Genomic_DNA"/>
</dbReference>
<evidence type="ECO:0000256" key="1">
    <source>
        <dbReference type="SAM" id="Phobius"/>
    </source>
</evidence>
<protein>
    <submittedName>
        <fullName evidence="2">DUF4239 domain-containing protein</fullName>
    </submittedName>
</protein>
<dbReference type="InterPro" id="IPR025333">
    <property type="entry name" value="DUF4239"/>
</dbReference>
<keyword evidence="1" id="KW-0472">Membrane</keyword>
<dbReference type="Pfam" id="PF14023">
    <property type="entry name" value="Bestrophin-like"/>
    <property type="match status" value="1"/>
</dbReference>
<dbReference type="OrthoDB" id="3427059at2"/>
<feature type="transmembrane region" description="Helical" evidence="1">
    <location>
        <begin position="7"/>
        <end position="25"/>
    </location>
</feature>
<reference evidence="3" key="1">
    <citation type="journal article" date="2021" name="Curr. Microbiol.">
        <title>Complete genome of nocamycin-producing strain Saccharothrix syringae NRRL B-16468 reveals the biosynthetic potential for secondary metabolites.</title>
        <authorList>
            <person name="Mo X."/>
            <person name="Yang S."/>
        </authorList>
    </citation>
    <scope>NUCLEOTIDE SEQUENCE [LARGE SCALE GENOMIC DNA]</scope>
    <source>
        <strain evidence="3">ATCC 51364 / DSM 43886 / JCM 6844 / KCTC 9398 / NBRC 14523 / NRRL B-16468 / INA 2240</strain>
    </source>
</reference>
<feature type="transmembrane region" description="Helical" evidence="1">
    <location>
        <begin position="178"/>
        <end position="200"/>
    </location>
</feature>
<name>A0A5Q0GWN9_SACSY</name>
<keyword evidence="1" id="KW-1133">Transmembrane helix</keyword>
<dbReference type="KEGG" id="ssyi:EKG83_10985"/>